<evidence type="ECO:0000256" key="3">
    <source>
        <dbReference type="ARBA" id="ARBA00022475"/>
    </source>
</evidence>
<evidence type="ECO:0000256" key="7">
    <source>
        <dbReference type="ARBA" id="ARBA00023136"/>
    </source>
</evidence>
<feature type="transmembrane region" description="Helical" evidence="8">
    <location>
        <begin position="129"/>
        <end position="146"/>
    </location>
</feature>
<comment type="subcellular location">
    <subcellularLocation>
        <location evidence="1">Cell membrane</location>
        <topology evidence="1">Multi-pass membrane protein</topology>
    </subcellularLocation>
</comment>
<feature type="transmembrane region" description="Helical" evidence="8">
    <location>
        <begin position="268"/>
        <end position="288"/>
    </location>
</feature>
<feature type="transmembrane region" description="Helical" evidence="8">
    <location>
        <begin position="192"/>
        <end position="213"/>
    </location>
</feature>
<proteinExistence type="predicted"/>
<feature type="transmembrane region" description="Helical" evidence="8">
    <location>
        <begin position="153"/>
        <end position="177"/>
    </location>
</feature>
<evidence type="ECO:0000256" key="6">
    <source>
        <dbReference type="ARBA" id="ARBA00022989"/>
    </source>
</evidence>
<dbReference type="AlphaFoldDB" id="A0A6J7IUE5"/>
<feature type="transmembrane region" description="Helical" evidence="8">
    <location>
        <begin position="295"/>
        <end position="317"/>
    </location>
</feature>
<reference evidence="9" key="1">
    <citation type="submission" date="2020-05" db="EMBL/GenBank/DDBJ databases">
        <authorList>
            <person name="Chiriac C."/>
            <person name="Salcher M."/>
            <person name="Ghai R."/>
            <person name="Kavagutti S V."/>
        </authorList>
    </citation>
    <scope>NUCLEOTIDE SEQUENCE</scope>
</reference>
<sequence length="348" mass="35450">MPAGDVLGNEANDLVAAADIGAEEAKRHTVDRSDSRLLHLVSRFGLLAALGLIVVAFGLIRPDAFLSVGNLQSTAVIAAPLLILAAGLTVPLSLGEFDLAITNSSQLSAAVMVTLISVFSFGWVGAVGVTILGAAIVGGFIGFLIVKSHVNAFIITLGAGTIMAGVEFAVAGGATIFENVPVGFTDLATRKLLGIPFPVLIAVAFAVLVYLVMERTVAGRRMRAIGGSPEAARLSGVRVGQLRGLGFVATGVAGVLAAVLITAQASSYFPNAISAQLLPAYAACFLGTTVFRSNIFSIGGTIVGVVFLSVIQDGLIIIGVPSWTAQIVEGGLLIIAVVGAKLASRSLT</sequence>
<feature type="transmembrane region" description="Helical" evidence="8">
    <location>
        <begin position="242"/>
        <end position="262"/>
    </location>
</feature>
<evidence type="ECO:0000256" key="5">
    <source>
        <dbReference type="ARBA" id="ARBA00022692"/>
    </source>
</evidence>
<keyword evidence="6 8" id="KW-1133">Transmembrane helix</keyword>
<evidence type="ECO:0000256" key="8">
    <source>
        <dbReference type="SAM" id="Phobius"/>
    </source>
</evidence>
<dbReference type="InterPro" id="IPR001851">
    <property type="entry name" value="ABC_transp_permease"/>
</dbReference>
<feature type="transmembrane region" description="Helical" evidence="8">
    <location>
        <begin position="72"/>
        <end position="94"/>
    </location>
</feature>
<keyword evidence="3" id="KW-1003">Cell membrane</keyword>
<evidence type="ECO:0000256" key="4">
    <source>
        <dbReference type="ARBA" id="ARBA00022519"/>
    </source>
</evidence>
<keyword evidence="2" id="KW-0813">Transport</keyword>
<dbReference type="Pfam" id="PF02653">
    <property type="entry name" value="BPD_transp_2"/>
    <property type="match status" value="1"/>
</dbReference>
<feature type="transmembrane region" description="Helical" evidence="8">
    <location>
        <begin position="37"/>
        <end position="60"/>
    </location>
</feature>
<dbReference type="GO" id="GO:0005886">
    <property type="term" value="C:plasma membrane"/>
    <property type="evidence" value="ECO:0007669"/>
    <property type="project" value="UniProtKB-SubCell"/>
</dbReference>
<name>A0A6J7IUE5_9ZZZZ</name>
<dbReference type="GO" id="GO:0022857">
    <property type="term" value="F:transmembrane transporter activity"/>
    <property type="evidence" value="ECO:0007669"/>
    <property type="project" value="InterPro"/>
</dbReference>
<keyword evidence="7 8" id="KW-0472">Membrane</keyword>
<dbReference type="PANTHER" id="PTHR32196:SF21">
    <property type="entry name" value="ABC TRANSPORTER PERMEASE PROTEIN YPHD-RELATED"/>
    <property type="match status" value="1"/>
</dbReference>
<protein>
    <submittedName>
        <fullName evidence="9">Unannotated protein</fullName>
    </submittedName>
</protein>
<dbReference type="EMBL" id="CAFBND010000017">
    <property type="protein sequence ID" value="CAB4933954.1"/>
    <property type="molecule type" value="Genomic_DNA"/>
</dbReference>
<gene>
    <name evidence="9" type="ORF">UFOPK3752_00611</name>
</gene>
<keyword evidence="5 8" id="KW-0812">Transmembrane</keyword>
<dbReference type="PANTHER" id="PTHR32196">
    <property type="entry name" value="ABC TRANSPORTER PERMEASE PROTEIN YPHD-RELATED-RELATED"/>
    <property type="match status" value="1"/>
</dbReference>
<accession>A0A6J7IUE5</accession>
<evidence type="ECO:0000313" key="9">
    <source>
        <dbReference type="EMBL" id="CAB4933954.1"/>
    </source>
</evidence>
<dbReference type="CDD" id="cd06579">
    <property type="entry name" value="TM_PBP1_transp_AraH_like"/>
    <property type="match status" value="1"/>
</dbReference>
<evidence type="ECO:0000256" key="1">
    <source>
        <dbReference type="ARBA" id="ARBA00004651"/>
    </source>
</evidence>
<organism evidence="9">
    <name type="scientific">freshwater metagenome</name>
    <dbReference type="NCBI Taxonomy" id="449393"/>
    <lineage>
        <taxon>unclassified sequences</taxon>
        <taxon>metagenomes</taxon>
        <taxon>ecological metagenomes</taxon>
    </lineage>
</organism>
<keyword evidence="4" id="KW-0997">Cell inner membrane</keyword>
<feature type="transmembrane region" description="Helical" evidence="8">
    <location>
        <begin position="323"/>
        <end position="343"/>
    </location>
</feature>
<evidence type="ECO:0000256" key="2">
    <source>
        <dbReference type="ARBA" id="ARBA00022448"/>
    </source>
</evidence>